<name>A0A1L3SXP6_9HYPH</name>
<gene>
    <name evidence="1" type="ORF">BSQ44_24155</name>
</gene>
<dbReference type="KEGG" id="meso:BSQ44_24155"/>
<dbReference type="AlphaFoldDB" id="A0A1L3SXP6"/>
<evidence type="ECO:0000313" key="1">
    <source>
        <dbReference type="EMBL" id="APH74114.1"/>
    </source>
</evidence>
<dbReference type="Proteomes" id="UP000182840">
    <property type="component" value="Chromosome"/>
</dbReference>
<accession>A0A1L3SXP6</accession>
<evidence type="ECO:0000313" key="2">
    <source>
        <dbReference type="Proteomes" id="UP000182840"/>
    </source>
</evidence>
<proteinExistence type="predicted"/>
<reference evidence="2" key="1">
    <citation type="submission" date="2016-11" db="EMBL/GenBank/DDBJ databases">
        <title>Mesorhizobium oceanicum sp. nov., isolated from deep seawater in South China Sea.</title>
        <authorList>
            <person name="Fu G.-Y."/>
        </authorList>
    </citation>
    <scope>NUCLEOTIDE SEQUENCE [LARGE SCALE GENOMIC DNA]</scope>
    <source>
        <strain evidence="2">B7</strain>
    </source>
</reference>
<organism evidence="1 2">
    <name type="scientific">Aquibium oceanicum</name>
    <dbReference type="NCBI Taxonomy" id="1670800"/>
    <lineage>
        <taxon>Bacteria</taxon>
        <taxon>Pseudomonadati</taxon>
        <taxon>Pseudomonadota</taxon>
        <taxon>Alphaproteobacteria</taxon>
        <taxon>Hyphomicrobiales</taxon>
        <taxon>Phyllobacteriaceae</taxon>
        <taxon>Aquibium</taxon>
    </lineage>
</organism>
<dbReference type="EMBL" id="CP018171">
    <property type="protein sequence ID" value="APH74114.1"/>
    <property type="molecule type" value="Genomic_DNA"/>
</dbReference>
<protein>
    <submittedName>
        <fullName evidence="1">Uncharacterized protein</fullName>
    </submittedName>
</protein>
<sequence length="62" mass="7262">MTVDNHLKSYWSALCGLRRCATEKTRRSWLTGPFKLAITLEKDPRLRARLQNIYEQELSKPA</sequence>
<keyword evidence="2" id="KW-1185">Reference proteome</keyword>